<evidence type="ECO:0000313" key="2">
    <source>
        <dbReference type="Proteomes" id="UP000006265"/>
    </source>
</evidence>
<sequence length="37" mass="4015">MSSTVVGPEARGNFIGTRVRAPNRPPVDVFDLTRTLS</sequence>
<dbReference type="EMBL" id="AMRA01000096">
    <property type="protein sequence ID" value="EKF22524.1"/>
    <property type="molecule type" value="Genomic_DNA"/>
</dbReference>
<dbReference type="AlphaFoldDB" id="K5BJ55"/>
<accession>K5BJ55</accession>
<keyword evidence="2" id="KW-1185">Reference proteome</keyword>
<gene>
    <name evidence="1" type="ORF">C731_3502</name>
</gene>
<reference evidence="1 2" key="1">
    <citation type="journal article" date="2012" name="J. Bacteriol.">
        <title>Genome sequence of Mycobacterium hassiacum DSM 44199, a rare source of heat-stable mycobacterial proteins.</title>
        <authorList>
            <person name="Tiago I."/>
            <person name="Maranha A."/>
            <person name="Mendes V."/>
            <person name="Alarico S."/>
            <person name="Moynihan P.J."/>
            <person name="Clarke A.J."/>
            <person name="Macedo-Ribeiro S."/>
            <person name="Pereira P.J."/>
            <person name="Empadinhas N."/>
        </authorList>
    </citation>
    <scope>NUCLEOTIDE SEQUENCE [LARGE SCALE GENOMIC DNA]</scope>
    <source>
        <strain evidence="2">DSM 44199 / CIP 105218 / JCM 12690 / 3849</strain>
    </source>
</reference>
<proteinExistence type="predicted"/>
<comment type="caution">
    <text evidence="1">The sequence shown here is derived from an EMBL/GenBank/DDBJ whole genome shotgun (WGS) entry which is preliminary data.</text>
</comment>
<dbReference type="PATRIC" id="fig|1122247.3.peg.3358"/>
<evidence type="ECO:0000313" key="1">
    <source>
        <dbReference type="EMBL" id="EKF22524.1"/>
    </source>
</evidence>
<protein>
    <submittedName>
        <fullName evidence="1">Uncharacterized protein</fullName>
    </submittedName>
</protein>
<organism evidence="1 2">
    <name type="scientific">Mycolicibacterium hassiacum (strain DSM 44199 / CIP 105218 / JCM 12690 / 3849)</name>
    <name type="common">Mycobacterium hassiacum</name>
    <dbReference type="NCBI Taxonomy" id="1122247"/>
    <lineage>
        <taxon>Bacteria</taxon>
        <taxon>Bacillati</taxon>
        <taxon>Actinomycetota</taxon>
        <taxon>Actinomycetes</taxon>
        <taxon>Mycobacteriales</taxon>
        <taxon>Mycobacteriaceae</taxon>
        <taxon>Mycolicibacterium</taxon>
    </lineage>
</organism>
<name>K5BJ55_MYCHD</name>
<dbReference type="Proteomes" id="UP000006265">
    <property type="component" value="Unassembled WGS sequence"/>
</dbReference>